<comment type="caution">
    <text evidence="1">The sequence shown here is derived from an EMBL/GenBank/DDBJ whole genome shotgun (WGS) entry which is preliminary data.</text>
</comment>
<keyword evidence="2" id="KW-1185">Reference proteome</keyword>
<evidence type="ECO:0008006" key="3">
    <source>
        <dbReference type="Google" id="ProtNLM"/>
    </source>
</evidence>
<sequence length="69" mass="7584">MHILATAITAASIAGVATPSPAAIGSKQFHNDYYYRSYDYAYQPVCSVRTVRSYDAAGNPVVRKVRICR</sequence>
<accession>A0ABU0BU21</accession>
<dbReference type="EMBL" id="JAUSVF010000001">
    <property type="protein sequence ID" value="MDQ0320347.1"/>
    <property type="molecule type" value="Genomic_DNA"/>
</dbReference>
<evidence type="ECO:0000313" key="2">
    <source>
        <dbReference type="Proteomes" id="UP001230207"/>
    </source>
</evidence>
<dbReference type="Proteomes" id="UP001230207">
    <property type="component" value="Unassembled WGS sequence"/>
</dbReference>
<reference evidence="1 2" key="1">
    <citation type="submission" date="2023-07" db="EMBL/GenBank/DDBJ databases">
        <title>Genomic Encyclopedia of Type Strains, Phase IV (KMG-IV): sequencing the most valuable type-strain genomes for metagenomic binning, comparative biology and taxonomic classification.</title>
        <authorList>
            <person name="Goeker M."/>
        </authorList>
    </citation>
    <scope>NUCLEOTIDE SEQUENCE [LARGE SCALE GENOMIC DNA]</scope>
    <source>
        <strain evidence="1 2">DSM 1112</strain>
    </source>
</reference>
<protein>
    <recommendedName>
        <fullName evidence="3">Secreted protein</fullName>
    </recommendedName>
</protein>
<proteinExistence type="predicted"/>
<name>A0ABU0BU21_9HYPH</name>
<dbReference type="RefSeq" id="WP_307230027.1">
    <property type="nucleotide sequence ID" value="NZ_JAUSVF010000001.1"/>
</dbReference>
<organism evidence="1 2">
    <name type="scientific">Pararhizobium capsulatum DSM 1112</name>
    <dbReference type="NCBI Taxonomy" id="1121113"/>
    <lineage>
        <taxon>Bacteria</taxon>
        <taxon>Pseudomonadati</taxon>
        <taxon>Pseudomonadota</taxon>
        <taxon>Alphaproteobacteria</taxon>
        <taxon>Hyphomicrobiales</taxon>
        <taxon>Rhizobiaceae</taxon>
        <taxon>Rhizobium/Agrobacterium group</taxon>
        <taxon>Pararhizobium</taxon>
    </lineage>
</organism>
<gene>
    <name evidence="1" type="ORF">QO002_002485</name>
</gene>
<evidence type="ECO:0000313" key="1">
    <source>
        <dbReference type="EMBL" id="MDQ0320347.1"/>
    </source>
</evidence>